<dbReference type="OMA" id="NMHILGI"/>
<keyword evidence="1 3" id="KW-0210">Decarboxylase</keyword>
<dbReference type="GO" id="GO:0019748">
    <property type="term" value="P:secondary metabolic process"/>
    <property type="evidence" value="ECO:0007669"/>
    <property type="project" value="TreeGrafter"/>
</dbReference>
<accession>A0A0D2NV01</accession>
<keyword evidence="2 3" id="KW-0456">Lyase</keyword>
<dbReference type="GO" id="GO:0016831">
    <property type="term" value="F:carboxy-lyase activity"/>
    <property type="evidence" value="ECO:0007669"/>
    <property type="project" value="UniProtKB-KW"/>
</dbReference>
<sequence>MFSVSKTALAFVVLSLASNSLGRKWRDTGGFIVFEEAWTIPALLNQTSATTAALGGTPAELQANLLDIHNQRLQGMNENNVDFMVLSCTQPCIQGIADPDTAAAMAITVNNQLAADIANNTERFGGFASLAMHNATVAAAELTRAVTELGFLGVLLNDYQQSGADGLTPLYYDQPEYDIFWQTLSNLNVPLYLHPRTDVPEILNFQYSHAKFLIGPAQQFAATLSGHVLGICVNGVFDRFPNAKLIVGHLGERIPSDLSRIDNQLLRQLTLGMPMLKNVTTYWHENIFETSSGNFATDLLKFHIGQIGLDRIMYSIDYPFVNMPEGTVWIDTLLPDGVLNPAEFDSFSRGLAIKILRLND</sequence>
<evidence type="ECO:0000256" key="4">
    <source>
        <dbReference type="SAM" id="SignalP"/>
    </source>
</evidence>
<comment type="similarity">
    <text evidence="3">Belongs to the metallo-dependent hydrolases superfamily.</text>
</comment>
<evidence type="ECO:0000256" key="2">
    <source>
        <dbReference type="ARBA" id="ARBA00023239"/>
    </source>
</evidence>
<dbReference type="EMBL" id="KN817548">
    <property type="protein sequence ID" value="KJA22654.1"/>
    <property type="molecule type" value="Genomic_DNA"/>
</dbReference>
<evidence type="ECO:0000256" key="1">
    <source>
        <dbReference type="ARBA" id="ARBA00022793"/>
    </source>
</evidence>
<name>A0A0D2NV01_HYPSF</name>
<dbReference type="GO" id="GO:0005829">
    <property type="term" value="C:cytosol"/>
    <property type="evidence" value="ECO:0007669"/>
    <property type="project" value="TreeGrafter"/>
</dbReference>
<dbReference type="SUPFAM" id="SSF51556">
    <property type="entry name" value="Metallo-dependent hydrolases"/>
    <property type="match status" value="1"/>
</dbReference>
<feature type="chain" id="PRO_5002248345" description="Amidohydrolase-related domain-containing protein" evidence="4">
    <location>
        <begin position="23"/>
        <end position="360"/>
    </location>
</feature>
<reference evidence="7" key="1">
    <citation type="submission" date="2014-04" db="EMBL/GenBank/DDBJ databases">
        <title>Evolutionary Origins and Diversification of the Mycorrhizal Mutualists.</title>
        <authorList>
            <consortium name="DOE Joint Genome Institute"/>
            <consortium name="Mycorrhizal Genomics Consortium"/>
            <person name="Kohler A."/>
            <person name="Kuo A."/>
            <person name="Nagy L.G."/>
            <person name="Floudas D."/>
            <person name="Copeland A."/>
            <person name="Barry K.W."/>
            <person name="Cichocki N."/>
            <person name="Veneault-Fourrey C."/>
            <person name="LaButti K."/>
            <person name="Lindquist E.A."/>
            <person name="Lipzen A."/>
            <person name="Lundell T."/>
            <person name="Morin E."/>
            <person name="Murat C."/>
            <person name="Riley R."/>
            <person name="Ohm R."/>
            <person name="Sun H."/>
            <person name="Tunlid A."/>
            <person name="Henrissat B."/>
            <person name="Grigoriev I.V."/>
            <person name="Hibbett D.S."/>
            <person name="Martin F."/>
        </authorList>
    </citation>
    <scope>NUCLEOTIDE SEQUENCE [LARGE SCALE GENOMIC DNA]</scope>
    <source>
        <strain evidence="7">FD-334 SS-4</strain>
    </source>
</reference>
<dbReference type="Gene3D" id="3.20.20.140">
    <property type="entry name" value="Metal-dependent hydrolases"/>
    <property type="match status" value="1"/>
</dbReference>
<dbReference type="Proteomes" id="UP000054270">
    <property type="component" value="Unassembled WGS sequence"/>
</dbReference>
<keyword evidence="4" id="KW-0732">Signal</keyword>
<gene>
    <name evidence="6" type="ORF">HYPSUDRAFT_645317</name>
</gene>
<protein>
    <recommendedName>
        <fullName evidence="5">Amidohydrolase-related domain-containing protein</fullName>
    </recommendedName>
</protein>
<dbReference type="Pfam" id="PF04909">
    <property type="entry name" value="Amidohydro_2"/>
    <property type="match status" value="1"/>
</dbReference>
<dbReference type="PANTHER" id="PTHR21240">
    <property type="entry name" value="2-AMINO-3-CARBOXYLMUCONATE-6-SEMIALDEHYDE DECARBOXYLASE"/>
    <property type="match status" value="1"/>
</dbReference>
<dbReference type="InterPro" id="IPR006680">
    <property type="entry name" value="Amidohydro-rel"/>
</dbReference>
<evidence type="ECO:0000259" key="5">
    <source>
        <dbReference type="Pfam" id="PF04909"/>
    </source>
</evidence>
<feature type="signal peptide" evidence="4">
    <location>
        <begin position="1"/>
        <end position="22"/>
    </location>
</feature>
<dbReference type="InterPro" id="IPR032465">
    <property type="entry name" value="ACMSD"/>
</dbReference>
<evidence type="ECO:0000313" key="6">
    <source>
        <dbReference type="EMBL" id="KJA22654.1"/>
    </source>
</evidence>
<organism evidence="6 7">
    <name type="scientific">Hypholoma sublateritium (strain FD-334 SS-4)</name>
    <dbReference type="NCBI Taxonomy" id="945553"/>
    <lineage>
        <taxon>Eukaryota</taxon>
        <taxon>Fungi</taxon>
        <taxon>Dikarya</taxon>
        <taxon>Basidiomycota</taxon>
        <taxon>Agaricomycotina</taxon>
        <taxon>Agaricomycetes</taxon>
        <taxon>Agaricomycetidae</taxon>
        <taxon>Agaricales</taxon>
        <taxon>Agaricineae</taxon>
        <taxon>Strophariaceae</taxon>
        <taxon>Hypholoma</taxon>
    </lineage>
</organism>
<keyword evidence="7" id="KW-1185">Reference proteome</keyword>
<proteinExistence type="inferred from homology"/>
<dbReference type="PANTHER" id="PTHR21240:SF31">
    <property type="entry name" value="AMIDOHYDROLASE FAMILY PROTEIN (AFU_ORTHOLOGUE AFUA_7G05840)"/>
    <property type="match status" value="1"/>
</dbReference>
<feature type="domain" description="Amidohydrolase-related" evidence="5">
    <location>
        <begin position="72"/>
        <end position="331"/>
    </location>
</feature>
<dbReference type="AlphaFoldDB" id="A0A0D2NV01"/>
<dbReference type="OrthoDB" id="432010at2759"/>
<dbReference type="GO" id="GO:0016787">
    <property type="term" value="F:hydrolase activity"/>
    <property type="evidence" value="ECO:0007669"/>
    <property type="project" value="InterPro"/>
</dbReference>
<evidence type="ECO:0000313" key="7">
    <source>
        <dbReference type="Proteomes" id="UP000054270"/>
    </source>
</evidence>
<dbReference type="InterPro" id="IPR032466">
    <property type="entry name" value="Metal_Hydrolase"/>
</dbReference>
<dbReference type="STRING" id="945553.A0A0D2NV01"/>
<evidence type="ECO:0000256" key="3">
    <source>
        <dbReference type="RuleBase" id="RU366045"/>
    </source>
</evidence>